<dbReference type="GO" id="GO:0008926">
    <property type="term" value="F:mannitol-1-phosphate 5-dehydrogenase activity"/>
    <property type="evidence" value="ECO:0007669"/>
    <property type="project" value="UniProtKB-EC"/>
</dbReference>
<dbReference type="EMBL" id="AGYR01000029">
    <property type="protein sequence ID" value="ENZ13635.1"/>
    <property type="molecule type" value="Genomic_DNA"/>
</dbReference>
<evidence type="ECO:0000259" key="4">
    <source>
        <dbReference type="Pfam" id="PF08125"/>
    </source>
</evidence>
<evidence type="ECO:0008006" key="7">
    <source>
        <dbReference type="Google" id="ProtNLM"/>
    </source>
</evidence>
<dbReference type="SUPFAM" id="SSF48179">
    <property type="entry name" value="6-phosphogluconate dehydrogenase C-terminal domain-like"/>
    <property type="match status" value="1"/>
</dbReference>
<dbReference type="SUPFAM" id="SSF51735">
    <property type="entry name" value="NAD(P)-binding Rossmann-fold domains"/>
    <property type="match status" value="1"/>
</dbReference>
<dbReference type="PANTHER" id="PTHR43362">
    <property type="entry name" value="MANNITOL DEHYDROGENASE DSF1-RELATED"/>
    <property type="match status" value="1"/>
</dbReference>
<reference evidence="5 6" key="1">
    <citation type="submission" date="2013-01" db="EMBL/GenBank/DDBJ databases">
        <title>The Genome Sequence of Clostridium clostridioforme 90A8.</title>
        <authorList>
            <consortium name="The Broad Institute Genome Sequencing Platform"/>
            <person name="Earl A."/>
            <person name="Ward D."/>
            <person name="Feldgarden M."/>
            <person name="Gevers D."/>
            <person name="Courvalin P."/>
            <person name="Lambert T."/>
            <person name="Walker B."/>
            <person name="Young S.K."/>
            <person name="Zeng Q."/>
            <person name="Gargeya S."/>
            <person name="Fitzgerald M."/>
            <person name="Haas B."/>
            <person name="Abouelleil A."/>
            <person name="Alvarado L."/>
            <person name="Arachchi H.M."/>
            <person name="Berlin A.M."/>
            <person name="Chapman S.B."/>
            <person name="Dewar J."/>
            <person name="Goldberg J."/>
            <person name="Griggs A."/>
            <person name="Gujja S."/>
            <person name="Hansen M."/>
            <person name="Howarth C."/>
            <person name="Imamovic A."/>
            <person name="Larimer J."/>
            <person name="McCowan C."/>
            <person name="Murphy C."/>
            <person name="Neiman D."/>
            <person name="Pearson M."/>
            <person name="Priest M."/>
            <person name="Roberts A."/>
            <person name="Saif S."/>
            <person name="Shea T."/>
            <person name="Sisk P."/>
            <person name="Sykes S."/>
            <person name="Wortman J."/>
            <person name="Nusbaum C."/>
            <person name="Birren B."/>
        </authorList>
    </citation>
    <scope>NUCLEOTIDE SEQUENCE [LARGE SCALE GENOMIC DNA]</scope>
    <source>
        <strain evidence="5 6">90A8</strain>
    </source>
</reference>
<evidence type="ECO:0000313" key="5">
    <source>
        <dbReference type="EMBL" id="ENZ13635.1"/>
    </source>
</evidence>
<dbReference type="PANTHER" id="PTHR43362:SF1">
    <property type="entry name" value="MANNITOL DEHYDROGENASE 2-RELATED"/>
    <property type="match status" value="1"/>
</dbReference>
<protein>
    <recommendedName>
        <fullName evidence="7">Fructuronate reductase</fullName>
    </recommendedName>
</protein>
<accession>A0A0E2H9I1</accession>
<dbReference type="InterPro" id="IPR013328">
    <property type="entry name" value="6PGD_dom2"/>
</dbReference>
<evidence type="ECO:0000256" key="1">
    <source>
        <dbReference type="ARBA" id="ARBA00023002"/>
    </source>
</evidence>
<feature type="domain" description="Mannitol dehydrogenase N-terminal" evidence="3">
    <location>
        <begin position="40"/>
        <end position="307"/>
    </location>
</feature>
<dbReference type="InterPro" id="IPR008927">
    <property type="entry name" value="6-PGluconate_DH-like_C_sf"/>
</dbReference>
<dbReference type="AlphaFoldDB" id="A0A0E2H9I1"/>
<dbReference type="Gene3D" id="1.10.1040.10">
    <property type="entry name" value="N-(1-d-carboxylethyl)-l-norvaline Dehydrogenase, domain 2"/>
    <property type="match status" value="1"/>
</dbReference>
<dbReference type="Gene3D" id="3.40.50.720">
    <property type="entry name" value="NAD(P)-binding Rossmann-like Domain"/>
    <property type="match status" value="1"/>
</dbReference>
<dbReference type="Pfam" id="PF08125">
    <property type="entry name" value="Mannitol_dh_C"/>
    <property type="match status" value="1"/>
</dbReference>
<dbReference type="InterPro" id="IPR050988">
    <property type="entry name" value="Mannitol_DH/Oxidoreductase"/>
</dbReference>
<keyword evidence="1" id="KW-0560">Oxidoreductase</keyword>
<evidence type="ECO:0000313" key="6">
    <source>
        <dbReference type="Proteomes" id="UP000013085"/>
    </source>
</evidence>
<dbReference type="HOGENOM" id="CLU_037833_0_0_9"/>
<dbReference type="InterPro" id="IPR013118">
    <property type="entry name" value="Mannitol_DH_C"/>
</dbReference>
<dbReference type="RefSeq" id="WP_002585671.1">
    <property type="nucleotide sequence ID" value="NZ_KB851021.1"/>
</dbReference>
<dbReference type="GeneID" id="57963237"/>
<dbReference type="InterPro" id="IPR036291">
    <property type="entry name" value="NAD(P)-bd_dom_sf"/>
</dbReference>
<gene>
    <name evidence="5" type="ORF">HMPREF1090_02530</name>
</gene>
<evidence type="ECO:0000259" key="3">
    <source>
        <dbReference type="Pfam" id="PF01232"/>
    </source>
</evidence>
<proteinExistence type="predicted"/>
<dbReference type="Pfam" id="PF01232">
    <property type="entry name" value="Mannitol_dh"/>
    <property type="match status" value="1"/>
</dbReference>
<dbReference type="Proteomes" id="UP000013085">
    <property type="component" value="Unassembled WGS sequence"/>
</dbReference>
<dbReference type="InterPro" id="IPR013131">
    <property type="entry name" value="Mannitol_DH_N"/>
</dbReference>
<organism evidence="5 6">
    <name type="scientific">[Clostridium] clostridioforme 90A8</name>
    <dbReference type="NCBI Taxonomy" id="999408"/>
    <lineage>
        <taxon>Bacteria</taxon>
        <taxon>Bacillati</taxon>
        <taxon>Bacillota</taxon>
        <taxon>Clostridia</taxon>
        <taxon>Lachnospirales</taxon>
        <taxon>Lachnospiraceae</taxon>
        <taxon>Enterocloster</taxon>
    </lineage>
</organism>
<feature type="domain" description="Mannitol dehydrogenase C-terminal" evidence="4">
    <location>
        <begin position="319"/>
        <end position="506"/>
    </location>
</feature>
<comment type="caution">
    <text evidence="5">The sequence shown here is derived from an EMBL/GenBank/DDBJ whole genome shotgun (WGS) entry which is preliminary data.</text>
</comment>
<name>A0A0E2H9I1_9FIRM</name>
<evidence type="ECO:0000256" key="2">
    <source>
        <dbReference type="ARBA" id="ARBA00048615"/>
    </source>
</evidence>
<sequence>MKLTLEGIKDRKVWEEAGISLPSYDVEAVAEATREKPVWVHFGAGNIFRIFIGGIADVLISEGMSGKGITCAETFDFDVIEKIYKPYDNLVLGVTLKADGSTDKKVIGSLTEALKAQAGETRDWKRLKDIFADPGLQIASFTITEKGYALKGADGAYFPFIQADIDNGPENAISAMAVMCSLLYERYKAGKAPLAVVSMDNCSHNGEKLQESVTTMAKEWNRREYVEDGFIAYLSDREQVSFPWSMIDKITPRPADSVQAELENAGVEDMTPVITSRNTYIAPFVNAEGPQYLVIEDCFPNGRPALEKAGVYMTDRDTVNKVERMKVTTCLNPLHTALAVYGCVLGYTLIADEMKDPLLNKLVRLIGPGEGMPVVTDPGILSPENFVNEVIDVRIPNPFMPDTPQRIATDTSQKVGIRYGETIKAYVSKYGDAGKLTAIPLAIAGWCRYLLAVDDEGKKFELSADPMVPELTKALEGIVVGRPETYRGQLKSILSNANIFGIDLYEAGIGETVEEMFREEAAGPGAVRAVLKKYLNA</sequence>
<dbReference type="PATRIC" id="fig|999408.3.peg.2735"/>
<comment type="catalytic activity">
    <reaction evidence="2">
        <text>D-mannitol 1-phosphate + NAD(+) = beta-D-fructose 6-phosphate + NADH + H(+)</text>
        <dbReference type="Rhea" id="RHEA:19661"/>
        <dbReference type="ChEBI" id="CHEBI:15378"/>
        <dbReference type="ChEBI" id="CHEBI:57540"/>
        <dbReference type="ChEBI" id="CHEBI:57634"/>
        <dbReference type="ChEBI" id="CHEBI:57945"/>
        <dbReference type="ChEBI" id="CHEBI:61381"/>
        <dbReference type="EC" id="1.1.1.17"/>
    </reaction>
</comment>